<name>A0A0R1K9V8_9LACO</name>
<organism evidence="1 2">
    <name type="scientific">Companilactobacillus nodensis DSM 19682 = JCM 14932 = NBRC 107160</name>
    <dbReference type="NCBI Taxonomy" id="1423775"/>
    <lineage>
        <taxon>Bacteria</taxon>
        <taxon>Bacillati</taxon>
        <taxon>Bacillota</taxon>
        <taxon>Bacilli</taxon>
        <taxon>Lactobacillales</taxon>
        <taxon>Lactobacillaceae</taxon>
        <taxon>Companilactobacillus</taxon>
    </lineage>
</organism>
<dbReference type="STRING" id="1423775.FD03_GL002574"/>
<protein>
    <submittedName>
        <fullName evidence="1">Uncharacterized protein</fullName>
    </submittedName>
</protein>
<dbReference type="RefSeq" id="WP_056979707.1">
    <property type="nucleotide sequence ID" value="NZ_AZDZ01000005.1"/>
</dbReference>
<keyword evidence="2" id="KW-1185">Reference proteome</keyword>
<evidence type="ECO:0000313" key="1">
    <source>
        <dbReference type="EMBL" id="KRK80252.1"/>
    </source>
</evidence>
<dbReference type="Proteomes" id="UP000051248">
    <property type="component" value="Unassembled WGS sequence"/>
</dbReference>
<gene>
    <name evidence="1" type="ORF">FD03_GL002574</name>
</gene>
<dbReference type="EMBL" id="AZDZ01000005">
    <property type="protein sequence ID" value="KRK80252.1"/>
    <property type="molecule type" value="Genomic_DNA"/>
</dbReference>
<evidence type="ECO:0000313" key="2">
    <source>
        <dbReference type="Proteomes" id="UP000051248"/>
    </source>
</evidence>
<reference evidence="1 2" key="1">
    <citation type="journal article" date="2015" name="Genome Announc.">
        <title>Expanding the biotechnology potential of lactobacilli through comparative genomics of 213 strains and associated genera.</title>
        <authorList>
            <person name="Sun Z."/>
            <person name="Harris H.M."/>
            <person name="McCann A."/>
            <person name="Guo C."/>
            <person name="Argimon S."/>
            <person name="Zhang W."/>
            <person name="Yang X."/>
            <person name="Jeffery I.B."/>
            <person name="Cooney J.C."/>
            <person name="Kagawa T.F."/>
            <person name="Liu W."/>
            <person name="Song Y."/>
            <person name="Salvetti E."/>
            <person name="Wrobel A."/>
            <person name="Rasinkangas P."/>
            <person name="Parkhill J."/>
            <person name="Rea M.C."/>
            <person name="O'Sullivan O."/>
            <person name="Ritari J."/>
            <person name="Douillard F.P."/>
            <person name="Paul Ross R."/>
            <person name="Yang R."/>
            <person name="Briner A.E."/>
            <person name="Felis G.E."/>
            <person name="de Vos W.M."/>
            <person name="Barrangou R."/>
            <person name="Klaenhammer T.R."/>
            <person name="Caufield P.W."/>
            <person name="Cui Y."/>
            <person name="Zhang H."/>
            <person name="O'Toole P.W."/>
        </authorList>
    </citation>
    <scope>NUCLEOTIDE SEQUENCE [LARGE SCALE GENOMIC DNA]</scope>
    <source>
        <strain evidence="1 2">DSM 19682</strain>
    </source>
</reference>
<sequence length="86" mass="9953">MIKTYTTTVKAEVFDGSDEMMSRYPIRHHSDAWGESWFLDIPSRLTPGQNNPSDLLKGQYIVTNSNGCVFNMWPNDFYDLFPEAEK</sequence>
<comment type="caution">
    <text evidence="1">The sequence shown here is derived from an EMBL/GenBank/DDBJ whole genome shotgun (WGS) entry which is preliminary data.</text>
</comment>
<dbReference type="OrthoDB" id="121684at2"/>
<proteinExistence type="predicted"/>
<dbReference type="AlphaFoldDB" id="A0A0R1K9V8"/>
<dbReference type="eggNOG" id="ENOG5032KDV">
    <property type="taxonomic scope" value="Bacteria"/>
</dbReference>
<dbReference type="PATRIC" id="fig|1423775.4.peg.2618"/>
<accession>A0A0R1K9V8</accession>